<dbReference type="SMART" id="SM00411">
    <property type="entry name" value="BHL"/>
    <property type="match status" value="1"/>
</dbReference>
<feature type="region of interest" description="Disordered" evidence="4">
    <location>
        <begin position="122"/>
        <end position="144"/>
    </location>
</feature>
<accession>D1QUA7</accession>
<dbReference type="InterPro" id="IPR010992">
    <property type="entry name" value="IHF-like_DNA-bd_dom_sf"/>
</dbReference>
<dbReference type="CDD" id="cd00591">
    <property type="entry name" value="HU_IHF"/>
    <property type="match status" value="1"/>
</dbReference>
<dbReference type="AlphaFoldDB" id="D1QUA7"/>
<dbReference type="Gene3D" id="4.10.520.10">
    <property type="entry name" value="IHF-like DNA-binding proteins"/>
    <property type="match status" value="1"/>
</dbReference>
<dbReference type="HOGENOM" id="CLU_029436_1_0_10"/>
<gene>
    <name evidence="6" type="primary">hup</name>
    <name evidence="6" type="ORF">HMPREF0971_02590</name>
</gene>
<dbReference type="Proteomes" id="UP000004079">
    <property type="component" value="Unassembled WGS sequence"/>
</dbReference>
<dbReference type="SUPFAM" id="SSF47729">
    <property type="entry name" value="IHF-like DNA-binding proteins"/>
    <property type="match status" value="1"/>
</dbReference>
<sequence>MEEMAMTNMKDIARCLVDKHGLKVADAEHFIALMIDVINEGVQRERQVKIKGLGTFKLTSVSSRESVDVNTGERIVIEGRDKISFTPDNAMKELVNRPFSQFETVVVNEGVELEDEFEEQLEESTPVEEKTENVEEKTVEKVDNPHEEPVEAVAVVSELPAEAVSLEEDIQENNVRDAVSESVVSEVEKVEIVQGTVETATDSVVEDKVEMPETSSEKAVEPVMGRTDMQEDTVQDAEDVATVNTPHKSPYMKLLVASLVALFVVLVGTICYLFMELYQRNDRIESLMTEVGTLQIELLKKDYSTLRGPSKVMKPVAVAEKPIAVAKKPAPVAEKPVPSKEENPYDELNNSDARVRTGAYRIVGVKQIVKVQAGQTLASISRQHLGPGMECYLEVMNKEKVLKKGDRVKIPELELKRHKKH</sequence>
<evidence type="ECO:0000256" key="2">
    <source>
        <dbReference type="ARBA" id="ARBA00023125"/>
    </source>
</evidence>
<dbReference type="STRING" id="649760.HMPREF0971_02590"/>
<evidence type="ECO:0000256" key="5">
    <source>
        <dbReference type="SAM" id="Phobius"/>
    </source>
</evidence>
<dbReference type="Pfam" id="PF00216">
    <property type="entry name" value="Bac_DNA_binding"/>
    <property type="match status" value="1"/>
</dbReference>
<dbReference type="GO" id="GO:0030527">
    <property type="term" value="F:structural constituent of chromatin"/>
    <property type="evidence" value="ECO:0007669"/>
    <property type="project" value="InterPro"/>
</dbReference>
<evidence type="ECO:0000313" key="6">
    <source>
        <dbReference type="EMBL" id="EFB31031.1"/>
    </source>
</evidence>
<organism evidence="6 7">
    <name type="scientific">Segatella oris F0302</name>
    <dbReference type="NCBI Taxonomy" id="649760"/>
    <lineage>
        <taxon>Bacteria</taxon>
        <taxon>Pseudomonadati</taxon>
        <taxon>Bacteroidota</taxon>
        <taxon>Bacteroidia</taxon>
        <taxon>Bacteroidales</taxon>
        <taxon>Prevotellaceae</taxon>
        <taxon>Segatella</taxon>
    </lineage>
</organism>
<dbReference type="GO" id="GO:0005829">
    <property type="term" value="C:cytosol"/>
    <property type="evidence" value="ECO:0007669"/>
    <property type="project" value="TreeGrafter"/>
</dbReference>
<feature type="transmembrane region" description="Helical" evidence="5">
    <location>
        <begin position="254"/>
        <end position="275"/>
    </location>
</feature>
<evidence type="ECO:0000313" key="7">
    <source>
        <dbReference type="Proteomes" id="UP000004079"/>
    </source>
</evidence>
<evidence type="ECO:0000256" key="3">
    <source>
        <dbReference type="RuleBase" id="RU003939"/>
    </source>
</evidence>
<comment type="similarity">
    <text evidence="1 3">Belongs to the bacterial histone-like protein family.</text>
</comment>
<dbReference type="PANTHER" id="PTHR33175">
    <property type="entry name" value="DNA-BINDING PROTEIN HU"/>
    <property type="match status" value="1"/>
</dbReference>
<reference evidence="6 7" key="1">
    <citation type="submission" date="2009-11" db="EMBL/GenBank/DDBJ databases">
        <authorList>
            <person name="Weinstock G."/>
            <person name="Sodergren E."/>
            <person name="Clifton S."/>
            <person name="Fulton L."/>
            <person name="Fulton B."/>
            <person name="Courtney L."/>
            <person name="Fronick C."/>
            <person name="Harrison M."/>
            <person name="Strong C."/>
            <person name="Farmer C."/>
            <person name="Delahaunty K."/>
            <person name="Markovic C."/>
            <person name="Hall O."/>
            <person name="Minx P."/>
            <person name="Tomlinson C."/>
            <person name="Mitreva M."/>
            <person name="Nelson J."/>
            <person name="Hou S."/>
            <person name="Wollam A."/>
            <person name="Pepin K.H."/>
            <person name="Johnson M."/>
            <person name="Bhonagiri V."/>
            <person name="Nash W.E."/>
            <person name="Warren W."/>
            <person name="Chinwalla A."/>
            <person name="Mardis E.R."/>
            <person name="Wilson R.K."/>
        </authorList>
    </citation>
    <scope>NUCLEOTIDE SEQUENCE [LARGE SCALE GENOMIC DNA]</scope>
    <source>
        <strain evidence="6 7">F0302</strain>
    </source>
</reference>
<keyword evidence="5" id="KW-0472">Membrane</keyword>
<feature type="region of interest" description="Disordered" evidence="4">
    <location>
        <begin position="330"/>
        <end position="349"/>
    </location>
</feature>
<feature type="compositionally biased region" description="Basic and acidic residues" evidence="4">
    <location>
        <begin position="127"/>
        <end position="144"/>
    </location>
</feature>
<dbReference type="RefSeq" id="WP_004374876.1">
    <property type="nucleotide sequence ID" value="NZ_GG703888.1"/>
</dbReference>
<dbReference type="GO" id="GO:0003677">
    <property type="term" value="F:DNA binding"/>
    <property type="evidence" value="ECO:0007669"/>
    <property type="project" value="UniProtKB-KW"/>
</dbReference>
<dbReference type="PANTHER" id="PTHR33175:SF2">
    <property type="entry name" value="INTEGRATION HOST FACTOR SUBUNIT ALPHA"/>
    <property type="match status" value="1"/>
</dbReference>
<keyword evidence="2 6" id="KW-0238">DNA-binding</keyword>
<proteinExistence type="inferred from homology"/>
<protein>
    <submittedName>
        <fullName evidence="6">DNA-binding protein HU</fullName>
    </submittedName>
</protein>
<keyword evidence="5" id="KW-1133">Transmembrane helix</keyword>
<dbReference type="EMBL" id="ACUZ02000046">
    <property type="protein sequence ID" value="EFB31031.1"/>
    <property type="molecule type" value="Genomic_DNA"/>
</dbReference>
<dbReference type="InterPro" id="IPR000119">
    <property type="entry name" value="Hist_DNA-bd"/>
</dbReference>
<comment type="caution">
    <text evidence="6">The sequence shown here is derived from an EMBL/GenBank/DDBJ whole genome shotgun (WGS) entry which is preliminary data.</text>
</comment>
<keyword evidence="5" id="KW-0812">Transmembrane</keyword>
<evidence type="ECO:0000256" key="4">
    <source>
        <dbReference type="SAM" id="MobiDB-lite"/>
    </source>
</evidence>
<name>D1QUA7_9BACT</name>
<evidence type="ECO:0000256" key="1">
    <source>
        <dbReference type="ARBA" id="ARBA00010529"/>
    </source>
</evidence>